<name>A0A450V7Q2_9GAMM</name>
<evidence type="ECO:0000313" key="8">
    <source>
        <dbReference type="EMBL" id="VFK04834.1"/>
    </source>
</evidence>
<dbReference type="PANTHER" id="PTHR45138">
    <property type="entry name" value="REGULATORY COMPONENTS OF SENSORY TRANSDUCTION SYSTEM"/>
    <property type="match status" value="1"/>
</dbReference>
<keyword evidence="4" id="KW-0812">Transmembrane</keyword>
<evidence type="ECO:0000256" key="2">
    <source>
        <dbReference type="ARBA" id="ARBA00034247"/>
    </source>
</evidence>
<accession>A0A450V7Q2</accession>
<evidence type="ECO:0000313" key="7">
    <source>
        <dbReference type="EMBL" id="VFK00895.1"/>
    </source>
</evidence>
<dbReference type="InterPro" id="IPR050469">
    <property type="entry name" value="Diguanylate_Cyclase"/>
</dbReference>
<keyword evidence="4" id="KW-1133">Transmembrane helix</keyword>
<keyword evidence="4" id="KW-0472">Membrane</keyword>
<feature type="domain" description="GGDEF" evidence="5">
    <location>
        <begin position="99"/>
        <end position="232"/>
    </location>
</feature>
<dbReference type="CDD" id="cd01949">
    <property type="entry name" value="GGDEF"/>
    <property type="match status" value="1"/>
</dbReference>
<evidence type="ECO:0000256" key="4">
    <source>
        <dbReference type="SAM" id="Phobius"/>
    </source>
</evidence>
<dbReference type="InterPro" id="IPR000160">
    <property type="entry name" value="GGDEF_dom"/>
</dbReference>
<dbReference type="NCBIfam" id="TIGR00254">
    <property type="entry name" value="GGDEF"/>
    <property type="match status" value="1"/>
</dbReference>
<dbReference type="InterPro" id="IPR029787">
    <property type="entry name" value="Nucleotide_cyclase"/>
</dbReference>
<dbReference type="SUPFAM" id="SSF55073">
    <property type="entry name" value="Nucleotide cyclase"/>
    <property type="match status" value="1"/>
</dbReference>
<dbReference type="EMBL" id="CAADFG010000199">
    <property type="protein sequence ID" value="VFK00697.1"/>
    <property type="molecule type" value="Genomic_DNA"/>
</dbReference>
<organism evidence="6">
    <name type="scientific">Candidatus Kentrum eta</name>
    <dbReference type="NCBI Taxonomy" id="2126337"/>
    <lineage>
        <taxon>Bacteria</taxon>
        <taxon>Pseudomonadati</taxon>
        <taxon>Pseudomonadota</taxon>
        <taxon>Gammaproteobacteria</taxon>
        <taxon>Candidatus Kentrum</taxon>
    </lineage>
</organism>
<evidence type="ECO:0000256" key="3">
    <source>
        <dbReference type="SAM" id="MobiDB-lite"/>
    </source>
</evidence>
<dbReference type="Pfam" id="PF00990">
    <property type="entry name" value="GGDEF"/>
    <property type="match status" value="1"/>
</dbReference>
<evidence type="ECO:0000313" key="6">
    <source>
        <dbReference type="EMBL" id="VFK00697.1"/>
    </source>
</evidence>
<feature type="transmembrane region" description="Helical" evidence="4">
    <location>
        <begin position="44"/>
        <end position="64"/>
    </location>
</feature>
<proteinExistence type="predicted"/>
<dbReference type="AlphaFoldDB" id="A0A450V7Q2"/>
<reference evidence="6" key="1">
    <citation type="submission" date="2019-02" db="EMBL/GenBank/DDBJ databases">
        <authorList>
            <person name="Gruber-Vodicka R. H."/>
            <person name="Seah K. B. B."/>
        </authorList>
    </citation>
    <scope>NUCLEOTIDE SEQUENCE</scope>
    <source>
        <strain evidence="8">BECK_SA2B12</strain>
        <strain evidence="6">BECK_SA2B15</strain>
        <strain evidence="7">BECK_SA2B20</strain>
    </source>
</reference>
<dbReference type="Gene3D" id="3.30.70.270">
    <property type="match status" value="1"/>
</dbReference>
<dbReference type="PANTHER" id="PTHR45138:SF9">
    <property type="entry name" value="DIGUANYLATE CYCLASE DGCM-RELATED"/>
    <property type="match status" value="1"/>
</dbReference>
<protein>
    <recommendedName>
        <fullName evidence="1">diguanylate cyclase</fullName>
        <ecNumber evidence="1">2.7.7.65</ecNumber>
    </recommendedName>
</protein>
<sequence length="257" mass="28803">MKRVIKPTVSTLTVVASLVTILTVPAMLYDRVLSLLAVEFKLSIGQLLTVLLGLLICGVSWALFVCRKKQKDVLTDTLHANHIDTSLEQQIAKAKLQNSYFGVLLVDIDNFRSVNNSYHHEIGNNVLTQMVGVIRPRSHDEKIFRYGGDEFLIIAKLGMSKEDCWGFGNRIVNEISKYPFVGKVNSNPIKLTISCGCILAGGNDAVDEIRHRLARALKEAKKQKNCAYILDVSEKQKSWETRHQNSRPSRLDPGAKR</sequence>
<feature type="transmembrane region" description="Helical" evidence="4">
    <location>
        <begin position="12"/>
        <end position="29"/>
    </location>
</feature>
<dbReference type="InterPro" id="IPR043128">
    <property type="entry name" value="Rev_trsase/Diguanyl_cyclase"/>
</dbReference>
<evidence type="ECO:0000256" key="1">
    <source>
        <dbReference type="ARBA" id="ARBA00012528"/>
    </source>
</evidence>
<evidence type="ECO:0000259" key="5">
    <source>
        <dbReference type="PROSITE" id="PS50887"/>
    </source>
</evidence>
<dbReference type="EMBL" id="CAADFJ010000213">
    <property type="protein sequence ID" value="VFK04834.1"/>
    <property type="molecule type" value="Genomic_DNA"/>
</dbReference>
<comment type="catalytic activity">
    <reaction evidence="2">
        <text>2 GTP = 3',3'-c-di-GMP + 2 diphosphate</text>
        <dbReference type="Rhea" id="RHEA:24898"/>
        <dbReference type="ChEBI" id="CHEBI:33019"/>
        <dbReference type="ChEBI" id="CHEBI:37565"/>
        <dbReference type="ChEBI" id="CHEBI:58805"/>
        <dbReference type="EC" id="2.7.7.65"/>
    </reaction>
</comment>
<dbReference type="GO" id="GO:0052621">
    <property type="term" value="F:diguanylate cyclase activity"/>
    <property type="evidence" value="ECO:0007669"/>
    <property type="project" value="UniProtKB-EC"/>
</dbReference>
<dbReference type="PROSITE" id="PS50887">
    <property type="entry name" value="GGDEF"/>
    <property type="match status" value="1"/>
</dbReference>
<dbReference type="SMART" id="SM00267">
    <property type="entry name" value="GGDEF"/>
    <property type="match status" value="1"/>
</dbReference>
<gene>
    <name evidence="6" type="ORF">BECKH772A_GA0070896_101994</name>
    <name evidence="7" type="ORF">BECKH772B_GA0070898_102104</name>
    <name evidence="8" type="ORF">BECKH772C_GA0070978_102133</name>
</gene>
<feature type="region of interest" description="Disordered" evidence="3">
    <location>
        <begin position="236"/>
        <end position="257"/>
    </location>
</feature>
<dbReference type="EMBL" id="CAADFI010000210">
    <property type="protein sequence ID" value="VFK00895.1"/>
    <property type="molecule type" value="Genomic_DNA"/>
</dbReference>
<dbReference type="EC" id="2.7.7.65" evidence="1"/>